<gene>
    <name evidence="1" type="ORF">PHACADRAFT_266342</name>
</gene>
<dbReference type="GeneID" id="18919379"/>
<reference evidence="1 2" key="1">
    <citation type="journal article" date="2012" name="BMC Genomics">
        <title>Comparative genomics of the white-rot fungi, Phanerochaete carnosa and P. chrysosporium, to elucidate the genetic basis of the distinct wood types they colonize.</title>
        <authorList>
            <person name="Suzuki H."/>
            <person name="MacDonald J."/>
            <person name="Syed K."/>
            <person name="Salamov A."/>
            <person name="Hori C."/>
            <person name="Aerts A."/>
            <person name="Henrissat B."/>
            <person name="Wiebenga A."/>
            <person name="vanKuyk P.A."/>
            <person name="Barry K."/>
            <person name="Lindquist E."/>
            <person name="LaButti K."/>
            <person name="Lapidus A."/>
            <person name="Lucas S."/>
            <person name="Coutinho P."/>
            <person name="Gong Y."/>
            <person name="Samejima M."/>
            <person name="Mahadevan R."/>
            <person name="Abou-Zaid M."/>
            <person name="de Vries R.P."/>
            <person name="Igarashi K."/>
            <person name="Yadav J.S."/>
            <person name="Grigoriev I.V."/>
            <person name="Master E.R."/>
        </authorList>
    </citation>
    <scope>NUCLEOTIDE SEQUENCE [LARGE SCALE GENOMIC DNA]</scope>
    <source>
        <strain evidence="1 2">HHB-10118-sp</strain>
    </source>
</reference>
<sequence length="139" mass="15672">MGLRSASAHCQIIGYAPQIQQHRPRLFTQLRLITEGDDRTLYGIVRSPLSAWLAEHIAVLHFFKIGPRGYPLWTALLRLLPACRDISHRFGVEPIRVSLSHSAGLKSSLRSITSLTLRNCNFPSLQILLRILADITYNS</sequence>
<dbReference type="InParanoid" id="K5UG72"/>
<protein>
    <submittedName>
        <fullName evidence="1">Uncharacterized protein</fullName>
    </submittedName>
</protein>
<dbReference type="KEGG" id="pco:PHACADRAFT_266342"/>
<dbReference type="AlphaFoldDB" id="K5UG72"/>
<organism evidence="1 2">
    <name type="scientific">Phanerochaete carnosa (strain HHB-10118-sp)</name>
    <name type="common">White-rot fungus</name>
    <name type="synonym">Peniophora carnosa</name>
    <dbReference type="NCBI Taxonomy" id="650164"/>
    <lineage>
        <taxon>Eukaryota</taxon>
        <taxon>Fungi</taxon>
        <taxon>Dikarya</taxon>
        <taxon>Basidiomycota</taxon>
        <taxon>Agaricomycotina</taxon>
        <taxon>Agaricomycetes</taxon>
        <taxon>Polyporales</taxon>
        <taxon>Phanerochaetaceae</taxon>
        <taxon>Phanerochaete</taxon>
    </lineage>
</organism>
<accession>K5UG72</accession>
<proteinExistence type="predicted"/>
<dbReference type="HOGENOM" id="CLU_1845803_0_0_1"/>
<dbReference type="Proteomes" id="UP000008370">
    <property type="component" value="Unassembled WGS sequence"/>
</dbReference>
<dbReference type="EMBL" id="JH931024">
    <property type="protein sequence ID" value="EKM48466.1"/>
    <property type="molecule type" value="Genomic_DNA"/>
</dbReference>
<evidence type="ECO:0000313" key="1">
    <source>
        <dbReference type="EMBL" id="EKM48466.1"/>
    </source>
</evidence>
<name>K5UG72_PHACS</name>
<keyword evidence="2" id="KW-1185">Reference proteome</keyword>
<evidence type="ECO:0000313" key="2">
    <source>
        <dbReference type="Proteomes" id="UP000008370"/>
    </source>
</evidence>
<dbReference type="RefSeq" id="XP_007402983.1">
    <property type="nucleotide sequence ID" value="XM_007402921.1"/>
</dbReference>